<reference evidence="7" key="1">
    <citation type="submission" date="2018-03" db="EMBL/GenBank/DDBJ databases">
        <authorList>
            <person name="Guldener U."/>
        </authorList>
    </citation>
    <scope>NUCLEOTIDE SEQUENCE</scope>
</reference>
<dbReference type="GO" id="GO:0006086">
    <property type="term" value="P:pyruvate decarboxylation to acetyl-CoA"/>
    <property type="evidence" value="ECO:0007669"/>
    <property type="project" value="InterPro"/>
</dbReference>
<dbReference type="SUPFAM" id="SSF51230">
    <property type="entry name" value="Single hybrid motif"/>
    <property type="match status" value="1"/>
</dbReference>
<dbReference type="PROSITE" id="PS51826">
    <property type="entry name" value="PSBD"/>
    <property type="match status" value="1"/>
</dbReference>
<comment type="caution">
    <text evidence="7">The sequence shown here is derived from an EMBL/GenBank/DDBJ whole genome shotgun (WGS) entry which is preliminary data.</text>
</comment>
<name>A0AAE8SUN9_9PEZI</name>
<feature type="region of interest" description="Disordered" evidence="4">
    <location>
        <begin position="86"/>
        <end position="121"/>
    </location>
</feature>
<dbReference type="Proteomes" id="UP001187682">
    <property type="component" value="Unassembled WGS sequence"/>
</dbReference>
<feature type="domain" description="Lipoyl-binding" evidence="5">
    <location>
        <begin position="1"/>
        <end position="72"/>
    </location>
</feature>
<gene>
    <name evidence="7" type="ORF">DNG_03874</name>
</gene>
<evidence type="ECO:0000313" key="8">
    <source>
        <dbReference type="Proteomes" id="UP001187682"/>
    </source>
</evidence>
<evidence type="ECO:0000259" key="6">
    <source>
        <dbReference type="PROSITE" id="PS51826"/>
    </source>
</evidence>
<dbReference type="EMBL" id="ONZQ02000004">
    <property type="protein sequence ID" value="SPO01127.1"/>
    <property type="molecule type" value="Genomic_DNA"/>
</dbReference>
<dbReference type="InterPro" id="IPR045257">
    <property type="entry name" value="E2/Pdx1"/>
</dbReference>
<dbReference type="CDD" id="cd06849">
    <property type="entry name" value="lipoyl_domain"/>
    <property type="match status" value="1"/>
</dbReference>
<dbReference type="FunFam" id="2.40.50.100:FF:000010">
    <property type="entry name" value="Acetyltransferase component of pyruvate dehydrogenase complex"/>
    <property type="match status" value="1"/>
</dbReference>
<dbReference type="PANTHER" id="PTHR23151:SF82">
    <property type="entry name" value="PYRUVATE DEHYDROGENASE COMPLEX PROTEIN X COMPONENT, MITOCHONDRIAL"/>
    <property type="match status" value="1"/>
</dbReference>
<dbReference type="PROSITE" id="PS00189">
    <property type="entry name" value="LIPOYL"/>
    <property type="match status" value="1"/>
</dbReference>
<accession>A0AAE8SUN9</accession>
<proteinExistence type="inferred from homology"/>
<evidence type="ECO:0000259" key="5">
    <source>
        <dbReference type="PROSITE" id="PS50968"/>
    </source>
</evidence>
<dbReference type="GO" id="GO:0045254">
    <property type="term" value="C:pyruvate dehydrogenase complex"/>
    <property type="evidence" value="ECO:0007669"/>
    <property type="project" value="InterPro"/>
</dbReference>
<keyword evidence="2" id="KW-0450">Lipoyl</keyword>
<dbReference type="AlphaFoldDB" id="A0AAE8SUN9"/>
<dbReference type="Pfam" id="PF00364">
    <property type="entry name" value="Biotin_lipoyl"/>
    <property type="match status" value="1"/>
</dbReference>
<keyword evidence="3" id="KW-0809">Transit peptide</keyword>
<dbReference type="Pfam" id="PF02817">
    <property type="entry name" value="E3_binding"/>
    <property type="match status" value="1"/>
</dbReference>
<dbReference type="GO" id="GO:0004742">
    <property type="term" value="F:dihydrolipoyllysine-residue acetyltransferase activity"/>
    <property type="evidence" value="ECO:0007669"/>
    <property type="project" value="TreeGrafter"/>
</dbReference>
<evidence type="ECO:0000313" key="7">
    <source>
        <dbReference type="EMBL" id="SPO01127.1"/>
    </source>
</evidence>
<dbReference type="PANTHER" id="PTHR23151">
    <property type="entry name" value="DIHYDROLIPOAMIDE ACETYL/SUCCINYL-TRANSFERASE-RELATED"/>
    <property type="match status" value="1"/>
</dbReference>
<evidence type="ECO:0000256" key="3">
    <source>
        <dbReference type="ARBA" id="ARBA00022946"/>
    </source>
</evidence>
<sequence>MPALSPTMTEGKIATWKVKEGESFSAGDVLLEIETDKATMDVEAQDDGVMMRIMKEDGSAAVQVGTRIAVIAEPGDDISSLEIPADEAPASAPAPPAEARSESAPTPAPEKKKSAVAASGVDGGKGEVKYPLLPSVQSLVHAHGLDEAAVAQITPTGPKGRILKGDVLAYVGSVKPEAPTSNSARFENLSHLDLSNIKVAPQKQAPAPAQKKAAAAEQPARPAPPPTAEVSVPVSMARVIETQKKIHKSVGAFLPLSTFISRAADVANEELPPAPRGAPTADELFDAVLGIEGGKATAASRGAYSPRISVLRELSAAAGKSATSARKADIFDILAGGKQRAAPPPRGPSATPGLSTGTNIFSLEVPRAEEKRATVFLERVKLILENEPARLVV</sequence>
<feature type="region of interest" description="Disordered" evidence="4">
    <location>
        <begin position="337"/>
        <end position="358"/>
    </location>
</feature>
<feature type="compositionally biased region" description="Low complexity" evidence="4">
    <location>
        <begin position="201"/>
        <end position="220"/>
    </location>
</feature>
<dbReference type="SUPFAM" id="SSF47005">
    <property type="entry name" value="Peripheral subunit-binding domain of 2-oxo acid dehydrogenase complex"/>
    <property type="match status" value="1"/>
</dbReference>
<dbReference type="InterPro" id="IPR000089">
    <property type="entry name" value="Biotin_lipoyl"/>
</dbReference>
<keyword evidence="8" id="KW-1185">Reference proteome</keyword>
<dbReference type="InterPro" id="IPR003016">
    <property type="entry name" value="2-oxoA_DH_lipoyl-BS"/>
</dbReference>
<dbReference type="PROSITE" id="PS50968">
    <property type="entry name" value="BIOTINYL_LIPOYL"/>
    <property type="match status" value="1"/>
</dbReference>
<dbReference type="Gene3D" id="2.40.50.100">
    <property type="match status" value="1"/>
</dbReference>
<evidence type="ECO:0000256" key="2">
    <source>
        <dbReference type="ARBA" id="ARBA00022823"/>
    </source>
</evidence>
<evidence type="ECO:0000256" key="4">
    <source>
        <dbReference type="SAM" id="MobiDB-lite"/>
    </source>
</evidence>
<keyword evidence="7" id="KW-0670">Pyruvate</keyword>
<comment type="similarity">
    <text evidence="1">Belongs to the 2-oxoacid dehydrogenase family.</text>
</comment>
<feature type="domain" description="Peripheral subunit-binding (PSBD)" evidence="6">
    <location>
        <begin position="131"/>
        <end position="171"/>
    </location>
</feature>
<evidence type="ECO:0000256" key="1">
    <source>
        <dbReference type="ARBA" id="ARBA00007317"/>
    </source>
</evidence>
<dbReference type="InterPro" id="IPR036625">
    <property type="entry name" value="E3-bd_dom_sf"/>
</dbReference>
<organism evidence="7 8">
    <name type="scientific">Cephalotrichum gorgonifer</name>
    <dbReference type="NCBI Taxonomy" id="2041049"/>
    <lineage>
        <taxon>Eukaryota</taxon>
        <taxon>Fungi</taxon>
        <taxon>Dikarya</taxon>
        <taxon>Ascomycota</taxon>
        <taxon>Pezizomycotina</taxon>
        <taxon>Sordariomycetes</taxon>
        <taxon>Hypocreomycetidae</taxon>
        <taxon>Microascales</taxon>
        <taxon>Microascaceae</taxon>
        <taxon>Cephalotrichum</taxon>
    </lineage>
</organism>
<dbReference type="InterPro" id="IPR004167">
    <property type="entry name" value="PSBD"/>
</dbReference>
<protein>
    <submittedName>
        <fullName evidence="7">Related to pyruvate dehydrogenase complex protein X, dihydrolipoamide acetyltransferase</fullName>
    </submittedName>
</protein>
<feature type="region of interest" description="Disordered" evidence="4">
    <location>
        <begin position="201"/>
        <end position="229"/>
    </location>
</feature>
<dbReference type="Gene3D" id="4.10.320.10">
    <property type="entry name" value="E3-binding domain"/>
    <property type="match status" value="1"/>
</dbReference>
<dbReference type="InterPro" id="IPR011053">
    <property type="entry name" value="Single_hybrid_motif"/>
</dbReference>